<feature type="compositionally biased region" description="Low complexity" evidence="1">
    <location>
        <begin position="23"/>
        <end position="51"/>
    </location>
</feature>
<reference evidence="2 3" key="1">
    <citation type="submission" date="2019-09" db="EMBL/GenBank/DDBJ databases">
        <title>High taxonomic diversity of Micromonospora strains isolated from Medicago sativa nodules in different geographical locations.</title>
        <authorList>
            <person name="Martinez-Hidalgo P."/>
            <person name="Flores-Felix J.D."/>
            <person name="Velazquez E."/>
            <person name="Brau L."/>
            <person name="Trujillo M.E."/>
            <person name="Martinez-Molina E."/>
        </authorList>
    </citation>
    <scope>NUCLEOTIDE SEQUENCE [LARGE SCALE GENOMIC DNA]</scope>
    <source>
        <strain evidence="2 3">ALFB5</strain>
    </source>
</reference>
<gene>
    <name evidence="2" type="ORF">F6X54_08825</name>
</gene>
<sequence>MPPTDRTHANRFSAGKPFEPPGRRAAGPPGCRAAGLPGRRAAGPPGCRAAEPPCPGQRAAACPGPACRLSRAASPELGQGRSEDDHADGPEG</sequence>
<comment type="caution">
    <text evidence="2">The sequence shown here is derived from an EMBL/GenBank/DDBJ whole genome shotgun (WGS) entry which is preliminary data.</text>
</comment>
<dbReference type="EMBL" id="WAAR01000028">
    <property type="protein sequence ID" value="KAB1117203.1"/>
    <property type="molecule type" value="Genomic_DNA"/>
</dbReference>
<evidence type="ECO:0000313" key="3">
    <source>
        <dbReference type="Proteomes" id="UP000471364"/>
    </source>
</evidence>
<proteinExistence type="predicted"/>
<feature type="region of interest" description="Disordered" evidence="1">
    <location>
        <begin position="1"/>
        <end position="92"/>
    </location>
</feature>
<protein>
    <submittedName>
        <fullName evidence="2">Uncharacterized protein</fullName>
    </submittedName>
</protein>
<feature type="compositionally biased region" description="Basic and acidic residues" evidence="1">
    <location>
        <begin position="81"/>
        <end position="92"/>
    </location>
</feature>
<name>A0ABQ6UJQ8_9ACTN</name>
<evidence type="ECO:0000313" key="2">
    <source>
        <dbReference type="EMBL" id="KAB1117203.1"/>
    </source>
</evidence>
<keyword evidence="3" id="KW-1185">Reference proteome</keyword>
<dbReference type="Proteomes" id="UP000471364">
    <property type="component" value="Unassembled WGS sequence"/>
</dbReference>
<accession>A0ABQ6UJQ8</accession>
<evidence type="ECO:0000256" key="1">
    <source>
        <dbReference type="SAM" id="MobiDB-lite"/>
    </source>
</evidence>
<organism evidence="2 3">
    <name type="scientific">Micromonospora aurantiaca</name>
    <name type="common">nom. illeg.</name>
    <dbReference type="NCBI Taxonomy" id="47850"/>
    <lineage>
        <taxon>Bacteria</taxon>
        <taxon>Bacillati</taxon>
        <taxon>Actinomycetota</taxon>
        <taxon>Actinomycetes</taxon>
        <taxon>Micromonosporales</taxon>
        <taxon>Micromonosporaceae</taxon>
        <taxon>Micromonospora</taxon>
    </lineage>
</organism>